<evidence type="ECO:0000256" key="2">
    <source>
        <dbReference type="ARBA" id="ARBA00022771"/>
    </source>
</evidence>
<gene>
    <name evidence="6" type="primary">P0417E03.4</name>
</gene>
<name>Q5Z4P3_ORYSJ</name>
<evidence type="ECO:0000259" key="5">
    <source>
        <dbReference type="PROSITE" id="PS51999"/>
    </source>
</evidence>
<evidence type="ECO:0000256" key="3">
    <source>
        <dbReference type="ARBA" id="ARBA00022833"/>
    </source>
</evidence>
<reference evidence="7" key="2">
    <citation type="journal article" date="2008" name="Nucleic Acids Res.">
        <title>The rice annotation project database (RAP-DB): 2008 update.</title>
        <authorList>
            <consortium name="The rice annotation project (RAP)"/>
        </authorList>
    </citation>
    <scope>GENOME REANNOTATION</scope>
    <source>
        <strain evidence="7">cv. Nipponbare</strain>
    </source>
</reference>
<dbReference type="Proteomes" id="UP000000763">
    <property type="component" value="Chromosome 6"/>
</dbReference>
<keyword evidence="3" id="KW-0862">Zinc</keyword>
<accession>Q5Z4P3</accession>
<feature type="domain" description="GRF-type" evidence="5">
    <location>
        <begin position="69"/>
        <end position="117"/>
    </location>
</feature>
<evidence type="ECO:0000313" key="7">
    <source>
        <dbReference type="Proteomes" id="UP000000763"/>
    </source>
</evidence>
<dbReference type="PROSITE" id="PS51999">
    <property type="entry name" value="ZF_GRF"/>
    <property type="match status" value="1"/>
</dbReference>
<keyword evidence="2 4" id="KW-0863">Zinc-finger</keyword>
<evidence type="ECO:0000256" key="1">
    <source>
        <dbReference type="ARBA" id="ARBA00022723"/>
    </source>
</evidence>
<evidence type="ECO:0000313" key="6">
    <source>
        <dbReference type="EMBL" id="BAD62289.1"/>
    </source>
</evidence>
<sequence>MTYRPMCNFIEWVDMENPQNDGTRAYPRSETRSDYLRRKDEHERRIAAEALEWHVNPLGLPTWRERPECRCGDRCQVIRSVRHRTRGQRCFVCPNIVDDDFVGNPRMCGFTRWIDNVTPSYHGQKITESETQVEYQRLKDHENAMHSDRPRRGR</sequence>
<dbReference type="GO" id="GO:0008270">
    <property type="term" value="F:zinc ion binding"/>
    <property type="evidence" value="ECO:0007669"/>
    <property type="project" value="UniProtKB-KW"/>
</dbReference>
<keyword evidence="1" id="KW-0479">Metal-binding</keyword>
<dbReference type="InterPro" id="IPR010666">
    <property type="entry name" value="Znf_GRF"/>
</dbReference>
<evidence type="ECO:0000256" key="4">
    <source>
        <dbReference type="PROSITE-ProRule" id="PRU01343"/>
    </source>
</evidence>
<proteinExistence type="predicted"/>
<organism evidence="6 7">
    <name type="scientific">Oryza sativa subsp. japonica</name>
    <name type="common">Rice</name>
    <dbReference type="NCBI Taxonomy" id="39947"/>
    <lineage>
        <taxon>Eukaryota</taxon>
        <taxon>Viridiplantae</taxon>
        <taxon>Streptophyta</taxon>
        <taxon>Embryophyta</taxon>
        <taxon>Tracheophyta</taxon>
        <taxon>Spermatophyta</taxon>
        <taxon>Magnoliopsida</taxon>
        <taxon>Liliopsida</taxon>
        <taxon>Poales</taxon>
        <taxon>Poaceae</taxon>
        <taxon>BOP clade</taxon>
        <taxon>Oryzoideae</taxon>
        <taxon>Oryzeae</taxon>
        <taxon>Oryzinae</taxon>
        <taxon>Oryza</taxon>
        <taxon>Oryza sativa</taxon>
    </lineage>
</organism>
<reference evidence="7" key="1">
    <citation type="journal article" date="2005" name="Nature">
        <title>The map-based sequence of the rice genome.</title>
        <authorList>
            <consortium name="International rice genome sequencing project (IRGSP)"/>
            <person name="Matsumoto T."/>
            <person name="Wu J."/>
            <person name="Kanamori H."/>
            <person name="Katayose Y."/>
            <person name="Fujisawa M."/>
            <person name="Namiki N."/>
            <person name="Mizuno H."/>
            <person name="Yamamoto K."/>
            <person name="Antonio B.A."/>
            <person name="Baba T."/>
            <person name="Sakata K."/>
            <person name="Nagamura Y."/>
            <person name="Aoki H."/>
            <person name="Arikawa K."/>
            <person name="Arita K."/>
            <person name="Bito T."/>
            <person name="Chiden Y."/>
            <person name="Fujitsuka N."/>
            <person name="Fukunaka R."/>
            <person name="Hamada M."/>
            <person name="Harada C."/>
            <person name="Hayashi A."/>
            <person name="Hijishita S."/>
            <person name="Honda M."/>
            <person name="Hosokawa S."/>
            <person name="Ichikawa Y."/>
            <person name="Idonuma A."/>
            <person name="Iijima M."/>
            <person name="Ikeda M."/>
            <person name="Ikeno M."/>
            <person name="Ito K."/>
            <person name="Ito S."/>
            <person name="Ito T."/>
            <person name="Ito Y."/>
            <person name="Ito Y."/>
            <person name="Iwabuchi A."/>
            <person name="Kamiya K."/>
            <person name="Karasawa W."/>
            <person name="Kurita K."/>
            <person name="Katagiri S."/>
            <person name="Kikuta A."/>
            <person name="Kobayashi H."/>
            <person name="Kobayashi N."/>
            <person name="Machita K."/>
            <person name="Maehara T."/>
            <person name="Masukawa M."/>
            <person name="Mizubayashi T."/>
            <person name="Mukai Y."/>
            <person name="Nagasaki H."/>
            <person name="Nagata Y."/>
            <person name="Naito S."/>
            <person name="Nakashima M."/>
            <person name="Nakama Y."/>
            <person name="Nakamichi Y."/>
            <person name="Nakamura M."/>
            <person name="Meguro A."/>
            <person name="Negishi M."/>
            <person name="Ohta I."/>
            <person name="Ohta T."/>
            <person name="Okamoto M."/>
            <person name="Ono N."/>
            <person name="Saji S."/>
            <person name="Sakaguchi M."/>
            <person name="Sakai K."/>
            <person name="Shibata M."/>
            <person name="Shimokawa T."/>
            <person name="Song J."/>
            <person name="Takazaki Y."/>
            <person name="Terasawa K."/>
            <person name="Tsugane M."/>
            <person name="Tsuji K."/>
            <person name="Ueda S."/>
            <person name="Waki K."/>
            <person name="Yamagata H."/>
            <person name="Yamamoto M."/>
            <person name="Yamamoto S."/>
            <person name="Yamane H."/>
            <person name="Yoshiki S."/>
            <person name="Yoshihara R."/>
            <person name="Yukawa K."/>
            <person name="Zhong H."/>
            <person name="Yano M."/>
            <person name="Yuan Q."/>
            <person name="Ouyang S."/>
            <person name="Liu J."/>
            <person name="Jones K.M."/>
            <person name="Gansberger K."/>
            <person name="Moffat K."/>
            <person name="Hill J."/>
            <person name="Bera J."/>
            <person name="Fadrosh D."/>
            <person name="Jin S."/>
            <person name="Johri S."/>
            <person name="Kim M."/>
            <person name="Overton L."/>
            <person name="Reardon M."/>
            <person name="Tsitrin T."/>
            <person name="Vuong H."/>
            <person name="Weaver B."/>
            <person name="Ciecko A."/>
            <person name="Tallon L."/>
            <person name="Jackson J."/>
            <person name="Pai G."/>
            <person name="Aken S.V."/>
            <person name="Utterback T."/>
            <person name="Reidmuller S."/>
            <person name="Feldblyum T."/>
            <person name="Hsiao J."/>
            <person name="Zismann V."/>
            <person name="Iobst S."/>
            <person name="de Vazeille A.R."/>
            <person name="Buell C.R."/>
            <person name="Ying K."/>
            <person name="Li Y."/>
            <person name="Lu T."/>
            <person name="Huang Y."/>
            <person name="Zhao Q."/>
            <person name="Feng Q."/>
            <person name="Zhang L."/>
            <person name="Zhu J."/>
            <person name="Weng Q."/>
            <person name="Mu J."/>
            <person name="Lu Y."/>
            <person name="Fan D."/>
            <person name="Liu Y."/>
            <person name="Guan J."/>
            <person name="Zhang Y."/>
            <person name="Yu S."/>
            <person name="Liu X."/>
            <person name="Zhang Y."/>
            <person name="Hong G."/>
            <person name="Han B."/>
            <person name="Choisne N."/>
            <person name="Demange N."/>
            <person name="Orjeda G."/>
            <person name="Samain S."/>
            <person name="Cattolico L."/>
            <person name="Pelletier E."/>
            <person name="Couloux A."/>
            <person name="Segurens B."/>
            <person name="Wincker P."/>
            <person name="D'Hont A."/>
            <person name="Scarpelli C."/>
            <person name="Weissenbach J."/>
            <person name="Salanoubat M."/>
            <person name="Quetier F."/>
            <person name="Yu Y."/>
            <person name="Kim H.R."/>
            <person name="Rambo T."/>
            <person name="Currie J."/>
            <person name="Collura K."/>
            <person name="Luo M."/>
            <person name="Yang T."/>
            <person name="Ammiraju J.S.S."/>
            <person name="Engler F."/>
            <person name="Soderlund C."/>
            <person name="Wing R.A."/>
            <person name="Palmer L.E."/>
            <person name="de la Bastide M."/>
            <person name="Spiegel L."/>
            <person name="Nascimento L."/>
            <person name="Zutavern T."/>
            <person name="O'Shaughnessy A."/>
            <person name="Dike S."/>
            <person name="Dedhia N."/>
            <person name="Preston R."/>
            <person name="Balija V."/>
            <person name="McCombie W.R."/>
            <person name="Chow T."/>
            <person name="Chen H."/>
            <person name="Chung M."/>
            <person name="Chen C."/>
            <person name="Shaw J."/>
            <person name="Wu H."/>
            <person name="Hsiao K."/>
            <person name="Chao Y."/>
            <person name="Chu M."/>
            <person name="Cheng C."/>
            <person name="Hour A."/>
            <person name="Lee P."/>
            <person name="Lin S."/>
            <person name="Lin Y."/>
            <person name="Liou J."/>
            <person name="Liu S."/>
            <person name="Hsing Y."/>
            <person name="Raghuvanshi S."/>
            <person name="Mohanty A."/>
            <person name="Bharti A.K."/>
            <person name="Gaur A."/>
            <person name="Gupta V."/>
            <person name="Kumar D."/>
            <person name="Ravi V."/>
            <person name="Vij S."/>
            <person name="Kapur A."/>
            <person name="Khurana P."/>
            <person name="Khurana P."/>
            <person name="Khurana J.P."/>
            <person name="Tyagi A.K."/>
            <person name="Gaikwad K."/>
            <person name="Singh A."/>
            <person name="Dalal V."/>
            <person name="Srivastava S."/>
            <person name="Dixit A."/>
            <person name="Pal A.K."/>
            <person name="Ghazi I.A."/>
            <person name="Yadav M."/>
            <person name="Pandit A."/>
            <person name="Bhargava A."/>
            <person name="Sureshbabu K."/>
            <person name="Batra K."/>
            <person name="Sharma T.R."/>
            <person name="Mohapatra T."/>
            <person name="Singh N.K."/>
            <person name="Messing J."/>
            <person name="Nelson A.B."/>
            <person name="Fuks G."/>
            <person name="Kavchok S."/>
            <person name="Keizer G."/>
            <person name="Linton E."/>
            <person name="Llaca V."/>
            <person name="Song R."/>
            <person name="Tanyolac B."/>
            <person name="Young S."/>
            <person name="Ho-Il K."/>
            <person name="Hahn J.H."/>
            <person name="Sangsakoo G."/>
            <person name="Vanavichit A."/>
            <person name="de Mattos Luiz.A.T."/>
            <person name="Zimmer P.D."/>
            <person name="Malone G."/>
            <person name="Dellagostin O."/>
            <person name="de Oliveira A.C."/>
            <person name="Bevan M."/>
            <person name="Bancroft I."/>
            <person name="Minx P."/>
            <person name="Cordum H."/>
            <person name="Wilson R."/>
            <person name="Cheng Z."/>
            <person name="Jin W."/>
            <person name="Jiang J."/>
            <person name="Leong S.A."/>
            <person name="Iwama H."/>
            <person name="Gojobori T."/>
            <person name="Itoh T."/>
            <person name="Niimura Y."/>
            <person name="Fujii Y."/>
            <person name="Habara T."/>
            <person name="Sakai H."/>
            <person name="Sato Y."/>
            <person name="Wilson G."/>
            <person name="Kumar K."/>
            <person name="McCouch S."/>
            <person name="Juretic N."/>
            <person name="Hoen D."/>
            <person name="Wright S."/>
            <person name="Bruskiewich R."/>
            <person name="Bureau T."/>
            <person name="Miyao A."/>
            <person name="Hirochika H."/>
            <person name="Nishikawa T."/>
            <person name="Kadowaki K."/>
            <person name="Sugiura M."/>
            <person name="Burr B."/>
            <person name="Sasaki T."/>
        </authorList>
    </citation>
    <scope>NUCLEOTIDE SEQUENCE [LARGE SCALE GENOMIC DNA]</scope>
    <source>
        <strain evidence="7">cv. Nipponbare</strain>
    </source>
</reference>
<protein>
    <recommendedName>
        <fullName evidence="5">GRF-type domain-containing protein</fullName>
    </recommendedName>
</protein>
<dbReference type="AlphaFoldDB" id="Q5Z4P3"/>
<dbReference type="EMBL" id="AP006054">
    <property type="protein sequence ID" value="BAD62289.1"/>
    <property type="molecule type" value="Genomic_DNA"/>
</dbReference>